<proteinExistence type="predicted"/>
<dbReference type="InterPro" id="IPR006477">
    <property type="entry name" value="Yir_bir_cir"/>
</dbReference>
<dbReference type="PROSITE" id="PS51257">
    <property type="entry name" value="PROKAR_LIPOPROTEIN"/>
    <property type="match status" value="1"/>
</dbReference>
<feature type="transmembrane region" description="Helical" evidence="1">
    <location>
        <begin position="266"/>
        <end position="287"/>
    </location>
</feature>
<organism evidence="2">
    <name type="scientific">Plasmodium chabaudi adami</name>
    <dbReference type="NCBI Taxonomy" id="5826"/>
    <lineage>
        <taxon>Eukaryota</taxon>
        <taxon>Sar</taxon>
        <taxon>Alveolata</taxon>
        <taxon>Apicomplexa</taxon>
        <taxon>Aconoidasida</taxon>
        <taxon>Haemosporida</taxon>
        <taxon>Plasmodiidae</taxon>
        <taxon>Plasmodium</taxon>
        <taxon>Plasmodium (Vinckeia)</taxon>
    </lineage>
</organism>
<dbReference type="Proteomes" id="UP000507536">
    <property type="component" value="Unassembled WGS sequence"/>
</dbReference>
<protein>
    <submittedName>
        <fullName evidence="2">Plasmodium variant antigen protein Cir/Yir/Bir, putative</fullName>
    </submittedName>
</protein>
<dbReference type="NCBIfam" id="TIGR01590">
    <property type="entry name" value="yir-bir-cir_Pla"/>
    <property type="match status" value="1"/>
</dbReference>
<gene>
    <name evidence="2" type="ORF">PCHDS_000504600</name>
</gene>
<dbReference type="Pfam" id="PF06022">
    <property type="entry name" value="Cir_Bir_Yir"/>
    <property type="match status" value="1"/>
</dbReference>
<dbReference type="EMBL" id="FMIN01000123">
    <property type="protein sequence ID" value="SCL85350.1"/>
    <property type="molecule type" value="Genomic_DNA"/>
</dbReference>
<evidence type="ECO:0000313" key="2">
    <source>
        <dbReference type="EMBL" id="SCL85350.1"/>
    </source>
</evidence>
<name>A0A1C6WDQ5_PLACE</name>
<accession>A0A1C6WDQ5</accession>
<keyword evidence="1" id="KW-0812">Transmembrane</keyword>
<keyword evidence="1" id="KW-1133">Transmembrane helix</keyword>
<dbReference type="AlphaFoldDB" id="A0A1C6WDQ5"/>
<keyword evidence="1" id="KW-0472">Membrane</keyword>
<reference evidence="2" key="1">
    <citation type="submission" date="2016-08" db="EMBL/GenBank/DDBJ databases">
        <authorList>
            <consortium name="Pathogen Informatics"/>
        </authorList>
    </citation>
    <scope>NUCLEOTIDE SEQUENCE</scope>
    <source>
        <strain evidence="2">DS</strain>
    </source>
</reference>
<evidence type="ECO:0000256" key="1">
    <source>
        <dbReference type="SAM" id="Phobius"/>
    </source>
</evidence>
<sequence>MSKEVYEAFKKIDDCLSIGTISTGGSCYIDHVLTDYWPTKIKGQNGQCETICEKMSAGFIWLLITFENICDGKCSDDENEKYAEYAILWLNSKLNQISNEEFTTLNDFYTKYIKDNKEHVDYKDHLDNKINSMNIVIKDISNMYEAFGILCKIYAAYNENDKECTNCSQNAEEFVQKIGELNKDPNITGNESYSKILSTLSNDYNDLKDYYANNCTGCSNTPNFPEIKTPQFSVEASTATHAQDNPDSSLQGSEVTSSSSSVASKLIPALLISSIPIFLGIAYKYSLFGFGKRVQRQNLREKPKKIKKKMNHHI</sequence>